<name>A0A2V1NZI8_9RHOB</name>
<feature type="domain" description="Peptidase M24" evidence="1">
    <location>
        <begin position="171"/>
        <end position="377"/>
    </location>
</feature>
<proteinExistence type="predicted"/>
<evidence type="ECO:0000259" key="2">
    <source>
        <dbReference type="Pfam" id="PF01321"/>
    </source>
</evidence>
<dbReference type="SUPFAM" id="SSF53092">
    <property type="entry name" value="Creatinase/prolidase N-terminal domain"/>
    <property type="match status" value="1"/>
</dbReference>
<dbReference type="InterPro" id="IPR000587">
    <property type="entry name" value="Creatinase_N"/>
</dbReference>
<dbReference type="AlphaFoldDB" id="A0A2V1NZI8"/>
<dbReference type="Gene3D" id="3.90.230.10">
    <property type="entry name" value="Creatinase/methionine aminopeptidase superfamily"/>
    <property type="match status" value="1"/>
</dbReference>
<gene>
    <name evidence="3" type="ORF">DFK10_15455</name>
</gene>
<dbReference type="GO" id="GO:0016787">
    <property type="term" value="F:hydrolase activity"/>
    <property type="evidence" value="ECO:0007669"/>
    <property type="project" value="UniProtKB-KW"/>
</dbReference>
<dbReference type="OrthoDB" id="9761809at2"/>
<dbReference type="RefSeq" id="WP_109389949.1">
    <property type="nucleotide sequence ID" value="NZ_QETF01000025.1"/>
</dbReference>
<evidence type="ECO:0000313" key="3">
    <source>
        <dbReference type="EMBL" id="PWG15731.1"/>
    </source>
</evidence>
<dbReference type="Pfam" id="PF01321">
    <property type="entry name" value="Creatinase_N"/>
    <property type="match status" value="1"/>
</dbReference>
<organism evidence="3 4">
    <name type="scientific">Salibaculum griseiflavum</name>
    <dbReference type="NCBI Taxonomy" id="1914409"/>
    <lineage>
        <taxon>Bacteria</taxon>
        <taxon>Pseudomonadati</taxon>
        <taxon>Pseudomonadota</taxon>
        <taxon>Alphaproteobacteria</taxon>
        <taxon>Rhodobacterales</taxon>
        <taxon>Roseobacteraceae</taxon>
        <taxon>Salibaculum</taxon>
    </lineage>
</organism>
<keyword evidence="4" id="KW-1185">Reference proteome</keyword>
<dbReference type="PANTHER" id="PTHR46112:SF2">
    <property type="entry name" value="XAA-PRO AMINOPEPTIDASE P-RELATED"/>
    <property type="match status" value="1"/>
</dbReference>
<protein>
    <submittedName>
        <fullName evidence="3">Ectoine hydrolase DoeA</fullName>
    </submittedName>
</protein>
<dbReference type="Proteomes" id="UP000245293">
    <property type="component" value="Unassembled WGS sequence"/>
</dbReference>
<feature type="domain" description="Creatinase N-terminal" evidence="2">
    <location>
        <begin position="18"/>
        <end position="162"/>
    </location>
</feature>
<dbReference type="Pfam" id="PF00557">
    <property type="entry name" value="Peptidase_M24"/>
    <property type="match status" value="1"/>
</dbReference>
<dbReference type="PANTHER" id="PTHR46112">
    <property type="entry name" value="AMINOPEPTIDASE"/>
    <property type="match status" value="1"/>
</dbReference>
<evidence type="ECO:0000259" key="1">
    <source>
        <dbReference type="Pfam" id="PF00557"/>
    </source>
</evidence>
<reference evidence="4" key="1">
    <citation type="submission" date="2018-05" db="EMBL/GenBank/DDBJ databases">
        <authorList>
            <person name="Du Z."/>
            <person name="Wang X."/>
        </authorList>
    </citation>
    <scope>NUCLEOTIDE SEQUENCE [LARGE SCALE GENOMIC DNA]</scope>
    <source>
        <strain evidence="4">WDS4C29</strain>
    </source>
</reference>
<accession>A0A2V1NZI8</accession>
<dbReference type="InterPro" id="IPR000994">
    <property type="entry name" value="Pept_M24"/>
</dbReference>
<evidence type="ECO:0000313" key="4">
    <source>
        <dbReference type="Proteomes" id="UP000245293"/>
    </source>
</evidence>
<keyword evidence="3" id="KW-0378">Hydrolase</keyword>
<comment type="caution">
    <text evidence="3">The sequence shown here is derived from an EMBL/GenBank/DDBJ whole genome shotgun (WGS) entry which is preliminary data.</text>
</comment>
<dbReference type="SUPFAM" id="SSF55920">
    <property type="entry name" value="Creatinase/aminopeptidase"/>
    <property type="match status" value="1"/>
</dbReference>
<dbReference type="InterPro" id="IPR029149">
    <property type="entry name" value="Creatin/AminoP/Spt16_N"/>
</dbReference>
<dbReference type="InterPro" id="IPR050659">
    <property type="entry name" value="Peptidase_M24B"/>
</dbReference>
<dbReference type="Gene3D" id="3.40.350.10">
    <property type="entry name" value="Creatinase/prolidase N-terminal domain"/>
    <property type="match status" value="1"/>
</dbReference>
<dbReference type="InterPro" id="IPR036005">
    <property type="entry name" value="Creatinase/aminopeptidase-like"/>
</dbReference>
<dbReference type="EMBL" id="QETF01000025">
    <property type="protein sequence ID" value="PWG15731.1"/>
    <property type="molecule type" value="Genomic_DNA"/>
</dbReference>
<sequence>MPSSRTSPSFPDSEYHDRIEKSRAAMEAAGFDLLILSDPSNMAWISGYDGWSFYVHQAVLLPMDQDPVWWGRGIDSTGAMRTVFMEEDDIHGYDDTYVMNPDKHPMADLARLIDAYGWSGCRIGVEMDNYYFSARAYEELLKHCKGAAFGDCTGLVNWQRAVKSDTEIIYMRRAADIVTAMHERIVEMAEPGLPKNQLVAEIYHTGISGVGGHFGDYPAIVPMAPSGLDATAAHLTWDDTPLRTGESTFFEIAGCHRRYHCPQSRTLFLGKPPQKYLDAQAAVEEATEAALEQAKPGNRCEDVANAFNAELGRHGFIKDSRCGYPIGLSYPPDWGERTMSFRAGDRTILEPGMTFHFMPAIWLDDGGLETTEPILITGTGHEKLAGTPSGLVVKD</sequence>
<dbReference type="CDD" id="cd01066">
    <property type="entry name" value="APP_MetAP"/>
    <property type="match status" value="1"/>
</dbReference>